<evidence type="ECO:0000256" key="1">
    <source>
        <dbReference type="ARBA" id="ARBA00022448"/>
    </source>
</evidence>
<dbReference type="EMBL" id="JAEINH010000006">
    <property type="protein sequence ID" value="MBI9115235.1"/>
    <property type="molecule type" value="Genomic_DNA"/>
</dbReference>
<evidence type="ECO:0000256" key="3">
    <source>
        <dbReference type="ARBA" id="ARBA00022840"/>
    </source>
</evidence>
<dbReference type="InterPro" id="IPR017871">
    <property type="entry name" value="ABC_transporter-like_CS"/>
</dbReference>
<comment type="caution">
    <text evidence="5">The sequence shown here is derived from an EMBL/GenBank/DDBJ whole genome shotgun (WGS) entry which is preliminary data.</text>
</comment>
<name>A0A934IAM4_9MICO</name>
<dbReference type="PANTHER" id="PTHR42781">
    <property type="entry name" value="SPERMIDINE/PUTRESCINE IMPORT ATP-BINDING PROTEIN POTA"/>
    <property type="match status" value="1"/>
</dbReference>
<dbReference type="InterPro" id="IPR003593">
    <property type="entry name" value="AAA+_ATPase"/>
</dbReference>
<gene>
    <name evidence="5" type="ORF">JAV76_09460</name>
</gene>
<reference evidence="5" key="1">
    <citation type="submission" date="2020-12" db="EMBL/GenBank/DDBJ databases">
        <title>Sanguibacter suaedae sp. nov., isolated from Suaeda aralocaspica.</title>
        <authorList>
            <person name="Ma Q."/>
        </authorList>
    </citation>
    <scope>NUCLEOTIDE SEQUENCE</scope>
    <source>
        <strain evidence="5">YZGR15</strain>
    </source>
</reference>
<keyword evidence="3 5" id="KW-0067">ATP-binding</keyword>
<dbReference type="PANTHER" id="PTHR42781:SF4">
    <property type="entry name" value="SPERMIDINE_PUTRESCINE IMPORT ATP-BINDING PROTEIN POTA"/>
    <property type="match status" value="1"/>
</dbReference>
<dbReference type="InterPro" id="IPR050093">
    <property type="entry name" value="ABC_SmlMolc_Importer"/>
</dbReference>
<proteinExistence type="predicted"/>
<dbReference type="GO" id="GO:0005524">
    <property type="term" value="F:ATP binding"/>
    <property type="evidence" value="ECO:0007669"/>
    <property type="project" value="UniProtKB-KW"/>
</dbReference>
<keyword evidence="6" id="KW-1185">Reference proteome</keyword>
<dbReference type="Gene3D" id="3.40.50.300">
    <property type="entry name" value="P-loop containing nucleotide triphosphate hydrolases"/>
    <property type="match status" value="1"/>
</dbReference>
<evidence type="ECO:0000256" key="2">
    <source>
        <dbReference type="ARBA" id="ARBA00022741"/>
    </source>
</evidence>
<evidence type="ECO:0000313" key="6">
    <source>
        <dbReference type="Proteomes" id="UP000602087"/>
    </source>
</evidence>
<protein>
    <submittedName>
        <fullName evidence="5">ABC transporter ATP-binding protein</fullName>
    </submittedName>
</protein>
<keyword evidence="1" id="KW-0813">Transport</keyword>
<evidence type="ECO:0000259" key="4">
    <source>
        <dbReference type="PROSITE" id="PS50893"/>
    </source>
</evidence>
<dbReference type="SMART" id="SM00382">
    <property type="entry name" value="AAA"/>
    <property type="match status" value="1"/>
</dbReference>
<sequence length="373" mass="38940">MVEGERAVTPGGLQARVRVEKGSFALDVDVRADAGQVVAVLGPNGAGKTTLLRAVAGLERVGSGSVVLGGRVLERSGSATGEPDVRLPAADRRLGVVFQDHRLFDHLDVLGNTAFGLRAAGVPAARAREDASRWLDRLGLAGLAARRPGELSGGQAQRVALARALVTGPDALLLDEPLAALDAETRAHVRRDLARHLADVRTTALLVTHDPLDAMILAQHVVVLEGGRAAQSGTPADVAARPASPYVASLVGTGLFSADHLPDRLGEVVPGTRTLAAVRPSAVVLRVTEPGEPSTTRSSGAGQEALVWDGRISLLEMHTDRVRVLVDPLPGATGRPSAWVDVHPADVASGRLHEGTPVTLTLPRDEIAVYPRT</sequence>
<dbReference type="Proteomes" id="UP000602087">
    <property type="component" value="Unassembled WGS sequence"/>
</dbReference>
<dbReference type="PROSITE" id="PS00211">
    <property type="entry name" value="ABC_TRANSPORTER_1"/>
    <property type="match status" value="1"/>
</dbReference>
<dbReference type="PROSITE" id="PS50893">
    <property type="entry name" value="ABC_TRANSPORTER_2"/>
    <property type="match status" value="1"/>
</dbReference>
<organism evidence="5 6">
    <name type="scientific">Sanguibacter suaedae</name>
    <dbReference type="NCBI Taxonomy" id="2795737"/>
    <lineage>
        <taxon>Bacteria</taxon>
        <taxon>Bacillati</taxon>
        <taxon>Actinomycetota</taxon>
        <taxon>Actinomycetes</taxon>
        <taxon>Micrococcales</taxon>
        <taxon>Sanguibacteraceae</taxon>
        <taxon>Sanguibacter</taxon>
    </lineage>
</organism>
<dbReference type="AlphaFoldDB" id="A0A934IAM4"/>
<accession>A0A934IAM4</accession>
<dbReference type="InterPro" id="IPR003439">
    <property type="entry name" value="ABC_transporter-like_ATP-bd"/>
</dbReference>
<evidence type="ECO:0000313" key="5">
    <source>
        <dbReference type="EMBL" id="MBI9115235.1"/>
    </source>
</evidence>
<dbReference type="SUPFAM" id="SSF52540">
    <property type="entry name" value="P-loop containing nucleoside triphosphate hydrolases"/>
    <property type="match status" value="1"/>
</dbReference>
<dbReference type="GO" id="GO:0016887">
    <property type="term" value="F:ATP hydrolysis activity"/>
    <property type="evidence" value="ECO:0007669"/>
    <property type="project" value="InterPro"/>
</dbReference>
<dbReference type="Pfam" id="PF00005">
    <property type="entry name" value="ABC_tran"/>
    <property type="match status" value="1"/>
</dbReference>
<dbReference type="InterPro" id="IPR027417">
    <property type="entry name" value="P-loop_NTPase"/>
</dbReference>
<feature type="domain" description="ABC transporter" evidence="4">
    <location>
        <begin position="8"/>
        <end position="251"/>
    </location>
</feature>
<keyword evidence="2" id="KW-0547">Nucleotide-binding</keyword>